<evidence type="ECO:0000259" key="8">
    <source>
        <dbReference type="PROSITE" id="PS50039"/>
    </source>
</evidence>
<keyword evidence="2" id="KW-0805">Transcription regulation</keyword>
<dbReference type="InterPro" id="IPR036390">
    <property type="entry name" value="WH_DNA-bd_sf"/>
</dbReference>
<dbReference type="PANTHER" id="PTHR46721:SF3">
    <property type="entry name" value="FORKHEAD BOX N1"/>
    <property type="match status" value="1"/>
</dbReference>
<reference evidence="9" key="1">
    <citation type="submission" date="2020-06" db="EMBL/GenBank/DDBJ databases">
        <title>Draft genome of Bugula neritina, a colonial animal packing powerful symbionts and potential medicines.</title>
        <authorList>
            <person name="Rayko M."/>
        </authorList>
    </citation>
    <scope>NUCLEOTIDE SEQUENCE [LARGE SCALE GENOMIC DNA]</scope>
    <source>
        <strain evidence="9">Kwan_BN1</strain>
    </source>
</reference>
<organism evidence="9 10">
    <name type="scientific">Bugula neritina</name>
    <name type="common">Brown bryozoan</name>
    <name type="synonym">Sertularia neritina</name>
    <dbReference type="NCBI Taxonomy" id="10212"/>
    <lineage>
        <taxon>Eukaryota</taxon>
        <taxon>Metazoa</taxon>
        <taxon>Spiralia</taxon>
        <taxon>Lophotrochozoa</taxon>
        <taxon>Bryozoa</taxon>
        <taxon>Gymnolaemata</taxon>
        <taxon>Cheilostomatida</taxon>
        <taxon>Flustrina</taxon>
        <taxon>Buguloidea</taxon>
        <taxon>Bugulidae</taxon>
        <taxon>Bugula</taxon>
    </lineage>
</organism>
<dbReference type="PROSITE" id="PS50039">
    <property type="entry name" value="FORK_HEAD_3"/>
    <property type="match status" value="1"/>
</dbReference>
<name>A0A7J7IUM9_BUGNE</name>
<keyword evidence="5 6" id="KW-0539">Nucleus</keyword>
<dbReference type="InterPro" id="IPR030456">
    <property type="entry name" value="TF_fork_head_CS_2"/>
</dbReference>
<keyword evidence="10" id="KW-1185">Reference proteome</keyword>
<accession>A0A7J7IUM9</accession>
<keyword evidence="4" id="KW-0804">Transcription</keyword>
<dbReference type="AlphaFoldDB" id="A0A7J7IUM9"/>
<evidence type="ECO:0000313" key="10">
    <source>
        <dbReference type="Proteomes" id="UP000593567"/>
    </source>
</evidence>
<proteinExistence type="predicted"/>
<feature type="region of interest" description="Disordered" evidence="7">
    <location>
        <begin position="355"/>
        <end position="379"/>
    </location>
</feature>
<comment type="caution">
    <text evidence="9">The sequence shown here is derived from an EMBL/GenBank/DDBJ whole genome shotgun (WGS) entry which is preliminary data.</text>
</comment>
<evidence type="ECO:0000256" key="2">
    <source>
        <dbReference type="ARBA" id="ARBA00023015"/>
    </source>
</evidence>
<dbReference type="GO" id="GO:0000981">
    <property type="term" value="F:DNA-binding transcription factor activity, RNA polymerase II-specific"/>
    <property type="evidence" value="ECO:0007669"/>
    <property type="project" value="TreeGrafter"/>
</dbReference>
<dbReference type="Gene3D" id="1.10.10.10">
    <property type="entry name" value="Winged helix-like DNA-binding domain superfamily/Winged helix DNA-binding domain"/>
    <property type="match status" value="1"/>
</dbReference>
<dbReference type="Proteomes" id="UP000593567">
    <property type="component" value="Unassembled WGS sequence"/>
</dbReference>
<dbReference type="OrthoDB" id="10070006at2759"/>
<dbReference type="PROSITE" id="PS00658">
    <property type="entry name" value="FORK_HEAD_2"/>
    <property type="match status" value="1"/>
</dbReference>
<keyword evidence="3 6" id="KW-0238">DNA-binding</keyword>
<dbReference type="SUPFAM" id="SSF46785">
    <property type="entry name" value="Winged helix' DNA-binding domain"/>
    <property type="match status" value="1"/>
</dbReference>
<evidence type="ECO:0000313" key="9">
    <source>
        <dbReference type="EMBL" id="KAF6017257.1"/>
    </source>
</evidence>
<evidence type="ECO:0000256" key="1">
    <source>
        <dbReference type="ARBA" id="ARBA00022473"/>
    </source>
</evidence>
<comment type="subcellular location">
    <subcellularLocation>
        <location evidence="6">Nucleus</location>
    </subcellularLocation>
</comment>
<evidence type="ECO:0000256" key="7">
    <source>
        <dbReference type="SAM" id="MobiDB-lite"/>
    </source>
</evidence>
<dbReference type="InterPro" id="IPR049624">
    <property type="entry name" value="FOXN1_4"/>
</dbReference>
<evidence type="ECO:0000256" key="3">
    <source>
        <dbReference type="ARBA" id="ARBA00023125"/>
    </source>
</evidence>
<keyword evidence="1" id="KW-0217">Developmental protein</keyword>
<evidence type="ECO:0000256" key="5">
    <source>
        <dbReference type="ARBA" id="ARBA00023242"/>
    </source>
</evidence>
<dbReference type="PRINTS" id="PR00053">
    <property type="entry name" value="FORKHEAD"/>
</dbReference>
<evidence type="ECO:0000256" key="4">
    <source>
        <dbReference type="ARBA" id="ARBA00023163"/>
    </source>
</evidence>
<dbReference type="GO" id="GO:0005634">
    <property type="term" value="C:nucleus"/>
    <property type="evidence" value="ECO:0007669"/>
    <property type="project" value="UniProtKB-SubCell"/>
</dbReference>
<dbReference type="InterPro" id="IPR001766">
    <property type="entry name" value="Fork_head_dom"/>
</dbReference>
<protein>
    <recommendedName>
        <fullName evidence="8">Fork-head domain-containing protein</fullName>
    </recommendedName>
</protein>
<sequence>MDYYQTACNVNYYPSLQDVVEVDMYPNDYSPNDMIKQSSVHSPPHHYSSSDMVNNTPINFSTNAAHVQQDCKHSNSFMAMPIKSELNKVDSCTSDTSWYLSQQLVDTCSKNVISSSPPTDAPQSVHDQILSSKLLTLPNNVQITGGSINYVSMESPTQQVYVTTTKAAMTTCQQPSITDTLNYPYRPRSDSNYMLSPNSLPSSTVADNPFPKPPYSYSCLIAMALKNSKHGSLPVAEIYNFMIRHFPYFKTAPDGWKNSVRHNLSLNKCFEKIENPNADGTNSRKGCLWALNPTKMKKMDEEVNKWNKKDPVAIKRAMNYPEMLDALSNGQELHLSNDGIKHSSHGVHQPIMLQQQQPAHHMHPHHQPQSPHPSPALGPIYHPNSMMVYTNGPQSVPIIHAQSQYDISMQQTTAEGYMYANNDVSLDPLLHDISAQSEMWDDLPNDLLDISLPHVYAQNSYIISPKKTSPAMSPAYTNESTTIPNNISKGTLISLGQN</sequence>
<feature type="DNA-binding region" description="Fork-head" evidence="6">
    <location>
        <begin position="212"/>
        <end position="310"/>
    </location>
</feature>
<evidence type="ECO:0000256" key="6">
    <source>
        <dbReference type="PROSITE-ProRule" id="PRU00089"/>
    </source>
</evidence>
<dbReference type="PANTHER" id="PTHR46721">
    <property type="entry name" value="FORKHEAD BOX PROTEIN N1"/>
    <property type="match status" value="1"/>
</dbReference>
<dbReference type="SMART" id="SM00339">
    <property type="entry name" value="FH"/>
    <property type="match status" value="1"/>
</dbReference>
<dbReference type="InterPro" id="IPR036388">
    <property type="entry name" value="WH-like_DNA-bd_sf"/>
</dbReference>
<dbReference type="PROSITE" id="PS00657">
    <property type="entry name" value="FORK_HEAD_1"/>
    <property type="match status" value="1"/>
</dbReference>
<dbReference type="Pfam" id="PF00250">
    <property type="entry name" value="Forkhead"/>
    <property type="match status" value="1"/>
</dbReference>
<dbReference type="CDD" id="cd20030">
    <property type="entry name" value="FH_FOXN1-like"/>
    <property type="match status" value="1"/>
</dbReference>
<feature type="domain" description="Fork-head" evidence="8">
    <location>
        <begin position="212"/>
        <end position="310"/>
    </location>
</feature>
<gene>
    <name evidence="9" type="ORF">EB796_024418</name>
</gene>
<dbReference type="EMBL" id="VXIV02003417">
    <property type="protein sequence ID" value="KAF6017257.1"/>
    <property type="molecule type" value="Genomic_DNA"/>
</dbReference>
<dbReference type="InterPro" id="IPR018122">
    <property type="entry name" value="TF_fork_head_CS_1"/>
</dbReference>
<dbReference type="GO" id="GO:0000976">
    <property type="term" value="F:transcription cis-regulatory region binding"/>
    <property type="evidence" value="ECO:0007669"/>
    <property type="project" value="TreeGrafter"/>
</dbReference>